<dbReference type="Proteomes" id="UP000030848">
    <property type="component" value="Unassembled WGS sequence"/>
</dbReference>
<dbReference type="CDD" id="cd06558">
    <property type="entry name" value="crotonase-like"/>
    <property type="match status" value="1"/>
</dbReference>
<name>A0A837D9L2_9PSEU</name>
<evidence type="ECO:0008006" key="4">
    <source>
        <dbReference type="Google" id="ProtNLM"/>
    </source>
</evidence>
<dbReference type="InterPro" id="IPR029045">
    <property type="entry name" value="ClpP/crotonase-like_dom_sf"/>
</dbReference>
<comment type="similarity">
    <text evidence="1">Belongs to the enoyl-CoA hydratase/isomerase family.</text>
</comment>
<dbReference type="GO" id="GO:0003824">
    <property type="term" value="F:catalytic activity"/>
    <property type="evidence" value="ECO:0007669"/>
    <property type="project" value="UniProtKB-ARBA"/>
</dbReference>
<gene>
    <name evidence="2" type="ORF">MINT15_32860</name>
</gene>
<dbReference type="RefSeq" id="WP_052136412.1">
    <property type="nucleotide sequence ID" value="NZ_FOWS01000001.1"/>
</dbReference>
<comment type="caution">
    <text evidence="2">The sequence shown here is derived from an EMBL/GenBank/DDBJ whole genome shotgun (WGS) entry which is preliminary data.</text>
</comment>
<dbReference type="PANTHER" id="PTHR43802">
    <property type="entry name" value="ENOYL-COA HYDRATASE"/>
    <property type="match status" value="1"/>
</dbReference>
<dbReference type="Pfam" id="PF00378">
    <property type="entry name" value="ECH_1"/>
    <property type="match status" value="1"/>
</dbReference>
<proteinExistence type="inferred from homology"/>
<evidence type="ECO:0000256" key="1">
    <source>
        <dbReference type="ARBA" id="ARBA00005254"/>
    </source>
</evidence>
<dbReference type="EMBL" id="JRZE01000006">
    <property type="protein sequence ID" value="KHF43084.1"/>
    <property type="molecule type" value="Genomic_DNA"/>
</dbReference>
<dbReference type="Gene3D" id="3.90.226.10">
    <property type="entry name" value="2-enoyl-CoA Hydratase, Chain A, domain 1"/>
    <property type="match status" value="1"/>
</dbReference>
<sequence>MNEYRTIEVDFSDGVIDVTLNRPDRLNAINIDMAEELAEAADRFAHRENAKVLVLRGAGRAFSAGADVGSTADDANGETSVAARINGHARMQKALASIETLPVVKIAQVHGHCVGAGLVLASMCELRIAGSDAQFSVPELAFGIPFSMGGLPRLVRYVGLTKAADMVLTGRRVGAQEARDAGLITRVVDSSDLGRVVAETAEQLSTHPKYLVLETVERLREVGVALLEGSRSDLSSLVLATLDAESRQVMAEYARRILSKKRTKDKKQ</sequence>
<evidence type="ECO:0000313" key="2">
    <source>
        <dbReference type="EMBL" id="KHF43084.1"/>
    </source>
</evidence>
<dbReference type="OrthoDB" id="9775794at2"/>
<dbReference type="InterPro" id="IPR001753">
    <property type="entry name" value="Enoyl-CoA_hydra/iso"/>
</dbReference>
<dbReference type="PANTHER" id="PTHR43802:SF1">
    <property type="entry name" value="IP11341P-RELATED"/>
    <property type="match status" value="1"/>
</dbReference>
<organism evidence="2 3">
    <name type="scientific">Saccharomonospora viridis</name>
    <dbReference type="NCBI Taxonomy" id="1852"/>
    <lineage>
        <taxon>Bacteria</taxon>
        <taxon>Bacillati</taxon>
        <taxon>Actinomycetota</taxon>
        <taxon>Actinomycetes</taxon>
        <taxon>Pseudonocardiales</taxon>
        <taxon>Pseudonocardiaceae</taxon>
        <taxon>Saccharomonospora</taxon>
    </lineage>
</organism>
<protein>
    <recommendedName>
        <fullName evidence="4">Enoyl-CoA hydratase/carnithine racemase</fullName>
    </recommendedName>
</protein>
<dbReference type="AlphaFoldDB" id="A0A837D9L2"/>
<evidence type="ECO:0000313" key="3">
    <source>
        <dbReference type="Proteomes" id="UP000030848"/>
    </source>
</evidence>
<dbReference type="SUPFAM" id="SSF52096">
    <property type="entry name" value="ClpP/crotonase"/>
    <property type="match status" value="1"/>
</dbReference>
<accession>A0A837D9L2</accession>
<reference evidence="2 3" key="1">
    <citation type="submission" date="2014-10" db="EMBL/GenBank/DDBJ databases">
        <title>Genome sequence of Micropolyspora internatus JCM3315.</title>
        <authorList>
            <person name="Shin S.-K."/>
            <person name="Yi H."/>
        </authorList>
    </citation>
    <scope>NUCLEOTIDE SEQUENCE [LARGE SCALE GENOMIC DNA]</scope>
    <source>
        <strain evidence="2 3">JCM 3315</strain>
    </source>
</reference>